<dbReference type="GO" id="GO:0016020">
    <property type="term" value="C:membrane"/>
    <property type="evidence" value="ECO:0007669"/>
    <property type="project" value="UniProtKB-SubCell"/>
</dbReference>
<comment type="subcellular location">
    <subcellularLocation>
        <location evidence="1">Membrane</location>
        <topology evidence="1">Multi-pass membrane protein</topology>
    </subcellularLocation>
</comment>
<protein>
    <submittedName>
        <fullName evidence="12">ABC transporter ATP-binding protein</fullName>
    </submittedName>
</protein>
<feature type="transmembrane region" description="Helical" evidence="9">
    <location>
        <begin position="171"/>
        <end position="194"/>
    </location>
</feature>
<dbReference type="SUPFAM" id="SSF52540">
    <property type="entry name" value="P-loop containing nucleoside triphosphate hydrolases"/>
    <property type="match status" value="1"/>
</dbReference>
<keyword evidence="4" id="KW-0547">Nucleotide-binding</keyword>
<evidence type="ECO:0000256" key="4">
    <source>
        <dbReference type="ARBA" id="ARBA00022741"/>
    </source>
</evidence>
<dbReference type="FunFam" id="3.40.50.300:FF:000287">
    <property type="entry name" value="Multidrug ABC transporter ATP-binding protein"/>
    <property type="match status" value="1"/>
</dbReference>
<feature type="region of interest" description="Disordered" evidence="8">
    <location>
        <begin position="1"/>
        <end position="21"/>
    </location>
</feature>
<evidence type="ECO:0000256" key="9">
    <source>
        <dbReference type="SAM" id="Phobius"/>
    </source>
</evidence>
<evidence type="ECO:0000256" key="6">
    <source>
        <dbReference type="ARBA" id="ARBA00022989"/>
    </source>
</evidence>
<dbReference type="Gene3D" id="1.20.1560.10">
    <property type="entry name" value="ABC transporter type 1, transmembrane domain"/>
    <property type="match status" value="1"/>
</dbReference>
<dbReference type="InterPro" id="IPR027417">
    <property type="entry name" value="P-loop_NTPase"/>
</dbReference>
<dbReference type="EMBL" id="JBHUDC010000002">
    <property type="protein sequence ID" value="MFD1511973.1"/>
    <property type="molecule type" value="Genomic_DNA"/>
</dbReference>
<accession>A0ABD6AQ42</accession>
<gene>
    <name evidence="12" type="ORF">ACFSBT_01600</name>
</gene>
<evidence type="ECO:0000256" key="5">
    <source>
        <dbReference type="ARBA" id="ARBA00022840"/>
    </source>
</evidence>
<feature type="transmembrane region" description="Helical" evidence="9">
    <location>
        <begin position="290"/>
        <end position="309"/>
    </location>
</feature>
<keyword evidence="6 9" id="KW-1133">Transmembrane helix</keyword>
<dbReference type="GO" id="GO:0005524">
    <property type="term" value="F:ATP binding"/>
    <property type="evidence" value="ECO:0007669"/>
    <property type="project" value="UniProtKB-KW"/>
</dbReference>
<dbReference type="CDD" id="cd18565">
    <property type="entry name" value="ABC_6TM_exporter_like"/>
    <property type="match status" value="1"/>
</dbReference>
<dbReference type="PANTHER" id="PTHR24221:SF654">
    <property type="entry name" value="ATP-BINDING CASSETTE SUB-FAMILY B MEMBER 6"/>
    <property type="match status" value="1"/>
</dbReference>
<feature type="transmembrane region" description="Helical" evidence="9">
    <location>
        <begin position="200"/>
        <end position="219"/>
    </location>
</feature>
<sequence length="633" mass="69736">MTATQDSASESDDEDDTFEEQRARVDKPMRRLFRQYGSLHRRPLGIGLGASLFAHTLALLPPFVLGLAVDAVFLQTEPYDLPLVPDSWLPTGQVDLFWLSAGIVAASFFLSALFQWGKGWGLSVFAQRVQHDVRADTYDAMQGLDLGFFADKQTGELMSILNNDVNRLEQFLNGGLGVLTQLLVTVLGVAGLLFYVNPQLALLTLVTVPIIAVFTHKFVQTIQPMYADVRSTVGRMNSRLENNLGGIEVIKASNTETYETDRVTDTSQEYYDTNVRAITTRVKFFPGLQLTAGIGFVITFVVGGVWVFQGAPGPFSGPLSVGNFVTFVYLGQRLIWPMAQFGQLINLYQRAQASAERIFGLVDEPTDLPEREDATDLVVTDGRVEYDDVTFGYGRDDDEDATVLDGVSFDLDSGEMLALVGPTGAGKSTVLKLLPRLYDVDSGAIRIDGHDVRDVTLGSLRESIGYVSQETFLFYGSVKENIAYGTFDATDEEIREAAKMAEAHEFITEFEEGYDTLVGERGVKLSGGQKQRVGIARVLLQDPDILILDEATSDVDTETELRIQRSIDRLVEDRTVLAIAHRLSTIKDADQILVLDDGEVVERGTHDRLLDAEGVYADLWGVQAGEKSALPNH</sequence>
<dbReference type="Gene3D" id="3.40.50.300">
    <property type="entry name" value="P-loop containing nucleotide triphosphate hydrolases"/>
    <property type="match status" value="1"/>
</dbReference>
<dbReference type="SMART" id="SM00382">
    <property type="entry name" value="AAA"/>
    <property type="match status" value="1"/>
</dbReference>
<organism evidence="12 13">
    <name type="scientific">Halomarina rubra</name>
    <dbReference type="NCBI Taxonomy" id="2071873"/>
    <lineage>
        <taxon>Archaea</taxon>
        <taxon>Methanobacteriati</taxon>
        <taxon>Methanobacteriota</taxon>
        <taxon>Stenosarchaea group</taxon>
        <taxon>Halobacteria</taxon>
        <taxon>Halobacteriales</taxon>
        <taxon>Natronomonadaceae</taxon>
        <taxon>Halomarina</taxon>
    </lineage>
</organism>
<comment type="caution">
    <text evidence="12">The sequence shown here is derived from an EMBL/GenBank/DDBJ whole genome shotgun (WGS) entry which is preliminary data.</text>
</comment>
<reference evidence="12 13" key="1">
    <citation type="journal article" date="2019" name="Int. J. Syst. Evol. Microbiol.">
        <title>The Global Catalogue of Microorganisms (GCM) 10K type strain sequencing project: providing services to taxonomists for standard genome sequencing and annotation.</title>
        <authorList>
            <consortium name="The Broad Institute Genomics Platform"/>
            <consortium name="The Broad Institute Genome Sequencing Center for Infectious Disease"/>
            <person name="Wu L."/>
            <person name="Ma J."/>
        </authorList>
    </citation>
    <scope>NUCLEOTIDE SEQUENCE [LARGE SCALE GENOMIC DNA]</scope>
    <source>
        <strain evidence="12 13">CGMCC 1.12563</strain>
    </source>
</reference>
<dbReference type="PANTHER" id="PTHR24221">
    <property type="entry name" value="ATP-BINDING CASSETTE SUB-FAMILY B"/>
    <property type="match status" value="1"/>
</dbReference>
<dbReference type="RefSeq" id="WP_250871958.1">
    <property type="nucleotide sequence ID" value="NZ_JALXFV010000002.1"/>
</dbReference>
<dbReference type="InterPro" id="IPR011527">
    <property type="entry name" value="ABC1_TM_dom"/>
</dbReference>
<evidence type="ECO:0000256" key="3">
    <source>
        <dbReference type="ARBA" id="ARBA00022692"/>
    </source>
</evidence>
<dbReference type="CDD" id="cd03251">
    <property type="entry name" value="ABCC_MsbA"/>
    <property type="match status" value="1"/>
</dbReference>
<dbReference type="PROSITE" id="PS50929">
    <property type="entry name" value="ABC_TM1F"/>
    <property type="match status" value="1"/>
</dbReference>
<feature type="compositionally biased region" description="Acidic residues" evidence="8">
    <location>
        <begin position="9"/>
        <end position="18"/>
    </location>
</feature>
<keyword evidence="2" id="KW-0813">Transport</keyword>
<feature type="domain" description="ABC transporter" evidence="10">
    <location>
        <begin position="384"/>
        <end position="622"/>
    </location>
</feature>
<dbReference type="Pfam" id="PF00005">
    <property type="entry name" value="ABC_tran"/>
    <property type="match status" value="1"/>
</dbReference>
<feature type="transmembrane region" description="Helical" evidence="9">
    <location>
        <begin position="44"/>
        <end position="76"/>
    </location>
</feature>
<proteinExistence type="predicted"/>
<dbReference type="InterPro" id="IPR003593">
    <property type="entry name" value="AAA+_ATPase"/>
</dbReference>
<dbReference type="SUPFAM" id="SSF90123">
    <property type="entry name" value="ABC transporter transmembrane region"/>
    <property type="match status" value="1"/>
</dbReference>
<dbReference type="AlphaFoldDB" id="A0ABD6AQ42"/>
<evidence type="ECO:0000256" key="2">
    <source>
        <dbReference type="ARBA" id="ARBA00022448"/>
    </source>
</evidence>
<evidence type="ECO:0000313" key="12">
    <source>
        <dbReference type="EMBL" id="MFD1511973.1"/>
    </source>
</evidence>
<keyword evidence="5 12" id="KW-0067">ATP-binding</keyword>
<evidence type="ECO:0000259" key="10">
    <source>
        <dbReference type="PROSITE" id="PS50893"/>
    </source>
</evidence>
<evidence type="ECO:0000256" key="1">
    <source>
        <dbReference type="ARBA" id="ARBA00004141"/>
    </source>
</evidence>
<keyword evidence="7 9" id="KW-0472">Membrane</keyword>
<dbReference type="InterPro" id="IPR017871">
    <property type="entry name" value="ABC_transporter-like_CS"/>
</dbReference>
<name>A0ABD6AQ42_9EURY</name>
<dbReference type="PROSITE" id="PS00211">
    <property type="entry name" value="ABC_TRANSPORTER_1"/>
    <property type="match status" value="1"/>
</dbReference>
<dbReference type="InterPro" id="IPR003439">
    <property type="entry name" value="ABC_transporter-like_ATP-bd"/>
</dbReference>
<feature type="transmembrane region" description="Helical" evidence="9">
    <location>
        <begin position="96"/>
        <end position="114"/>
    </location>
</feature>
<dbReference type="PROSITE" id="PS50893">
    <property type="entry name" value="ABC_TRANSPORTER_2"/>
    <property type="match status" value="1"/>
</dbReference>
<evidence type="ECO:0000259" key="11">
    <source>
        <dbReference type="PROSITE" id="PS50929"/>
    </source>
</evidence>
<dbReference type="InterPro" id="IPR036640">
    <property type="entry name" value="ABC1_TM_sf"/>
</dbReference>
<dbReference type="InterPro" id="IPR039421">
    <property type="entry name" value="Type_1_exporter"/>
</dbReference>
<evidence type="ECO:0000256" key="8">
    <source>
        <dbReference type="SAM" id="MobiDB-lite"/>
    </source>
</evidence>
<keyword evidence="3 9" id="KW-0812">Transmembrane</keyword>
<evidence type="ECO:0000313" key="13">
    <source>
        <dbReference type="Proteomes" id="UP001597187"/>
    </source>
</evidence>
<dbReference type="Pfam" id="PF00664">
    <property type="entry name" value="ABC_membrane"/>
    <property type="match status" value="1"/>
</dbReference>
<keyword evidence="13" id="KW-1185">Reference proteome</keyword>
<feature type="domain" description="ABC transmembrane type-1" evidence="11">
    <location>
        <begin position="46"/>
        <end position="350"/>
    </location>
</feature>
<evidence type="ECO:0000256" key="7">
    <source>
        <dbReference type="ARBA" id="ARBA00023136"/>
    </source>
</evidence>
<dbReference type="Proteomes" id="UP001597187">
    <property type="component" value="Unassembled WGS sequence"/>
</dbReference>